<dbReference type="Gene3D" id="3.30.40.10">
    <property type="entry name" value="Zinc/RING finger domain, C3HC4 (zinc finger)"/>
    <property type="match status" value="1"/>
</dbReference>
<dbReference type="InterPro" id="IPR047153">
    <property type="entry name" value="TRIM45/56/19-like"/>
</dbReference>
<keyword evidence="1" id="KW-0479">Metal-binding</keyword>
<keyword evidence="2 4" id="KW-0863">Zinc-finger</keyword>
<dbReference type="InterPro" id="IPR001841">
    <property type="entry name" value="Znf_RING"/>
</dbReference>
<protein>
    <submittedName>
        <fullName evidence="9">Uncharacterized protein</fullName>
    </submittedName>
</protein>
<dbReference type="Gene3D" id="3.30.160.60">
    <property type="entry name" value="Classic Zinc Finger"/>
    <property type="match status" value="1"/>
</dbReference>
<dbReference type="Pfam" id="PF00097">
    <property type="entry name" value="zf-C3HC4"/>
    <property type="match status" value="1"/>
</dbReference>
<name>A0ABD0J4W9_9CAEN</name>
<sequence length="686" mass="76723">MATSSTPTRVRPLQASSPGRVYPRVGASAPPPEDEELDCCVICQEPRRYFKTIPCGHAFCECCLQRTVNEHNDQQFPCPMCRAYTPVPKGGASGFPINVTKGSRKVIDPDIAAAAALTASDDDKDLCDACGVDLSRYSCIECQQAVCEWCQTNHEGDQHTLVVIRKMRDLDSAAVALSKENCQKHGGREFRSFCRTCREPICELCEKLTHSRHTFEDLTAASARAKEKLVPIQRKVEQARRCVEAVLEDTERCRQMTRNEKQKSEQEIRAKADQLRAVVQQHENAALAELEHMGAKFERSYAADISNAQDKLAGLQVIERHLNKVLSGESHPDMVRLEEHATHSVGQKGYLHKFTSGLPTNIFHIHTKQDDHAWLTDPLRKVVGTLREKQDRRVVPVVKVVSELTCHDNRVTRVLHVCPAGDEKLWVAYKPDLHSHSITLALFNGKTGNAMKQERVDGLGGLVNIDQRQCFAWLRSSGRLLKVDANNSPVVLRNAPQKLIFSKGKLRAYMQCKTSQYDITPVTSLEQLVRLDNQREFHISCSDIPLTMDCSSNGETYAVVDRSLRVHLYRRGATNPYSTYPSGNKPTSQKIADACFYHISGREFLLVADETYDDVLVFDVQRGCRLVRDLTERSGRLANPTALNVDPDTGKLLVGCVGGRVVVCGDTGLKAEKKWRQTLAALEIVH</sequence>
<feature type="coiled-coil region" evidence="5">
    <location>
        <begin position="247"/>
        <end position="285"/>
    </location>
</feature>
<dbReference type="SUPFAM" id="SSF57845">
    <property type="entry name" value="B-box zinc-binding domain"/>
    <property type="match status" value="1"/>
</dbReference>
<dbReference type="Pfam" id="PF00643">
    <property type="entry name" value="zf-B_box"/>
    <property type="match status" value="1"/>
</dbReference>
<evidence type="ECO:0000256" key="6">
    <source>
        <dbReference type="SAM" id="MobiDB-lite"/>
    </source>
</evidence>
<dbReference type="InterPro" id="IPR013083">
    <property type="entry name" value="Znf_RING/FYVE/PHD"/>
</dbReference>
<evidence type="ECO:0000313" key="10">
    <source>
        <dbReference type="Proteomes" id="UP001519460"/>
    </source>
</evidence>
<dbReference type="SMART" id="SM00336">
    <property type="entry name" value="BBOX"/>
    <property type="match status" value="2"/>
</dbReference>
<feature type="domain" description="B box-type" evidence="8">
    <location>
        <begin position="177"/>
        <end position="218"/>
    </location>
</feature>
<proteinExistence type="predicted"/>
<dbReference type="PROSITE" id="PS50119">
    <property type="entry name" value="ZF_BBOX"/>
    <property type="match status" value="2"/>
</dbReference>
<evidence type="ECO:0000313" key="9">
    <source>
        <dbReference type="EMBL" id="KAK7460734.1"/>
    </source>
</evidence>
<keyword evidence="5" id="KW-0175">Coiled coil</keyword>
<evidence type="ECO:0000256" key="4">
    <source>
        <dbReference type="PROSITE-ProRule" id="PRU00024"/>
    </source>
</evidence>
<keyword evidence="3" id="KW-0862">Zinc</keyword>
<dbReference type="PANTHER" id="PTHR25462">
    <property type="entry name" value="BONUS, ISOFORM C-RELATED"/>
    <property type="match status" value="1"/>
</dbReference>
<evidence type="ECO:0000256" key="5">
    <source>
        <dbReference type="SAM" id="Coils"/>
    </source>
</evidence>
<evidence type="ECO:0000259" key="7">
    <source>
        <dbReference type="PROSITE" id="PS50089"/>
    </source>
</evidence>
<dbReference type="SMART" id="SM00184">
    <property type="entry name" value="RING"/>
    <property type="match status" value="1"/>
</dbReference>
<dbReference type="SUPFAM" id="SSF101898">
    <property type="entry name" value="NHL repeat"/>
    <property type="match status" value="1"/>
</dbReference>
<dbReference type="AlphaFoldDB" id="A0ABD0J4W9"/>
<reference evidence="9 10" key="1">
    <citation type="journal article" date="2023" name="Sci. Data">
        <title>Genome assembly of the Korean intertidal mud-creeper Batillaria attramentaria.</title>
        <authorList>
            <person name="Patra A.K."/>
            <person name="Ho P.T."/>
            <person name="Jun S."/>
            <person name="Lee S.J."/>
            <person name="Kim Y."/>
            <person name="Won Y.J."/>
        </authorList>
    </citation>
    <scope>NUCLEOTIDE SEQUENCE [LARGE SCALE GENOMIC DNA]</scope>
    <source>
        <strain evidence="9">Wonlab-2016</strain>
    </source>
</reference>
<comment type="caution">
    <text evidence="9">The sequence shown here is derived from an EMBL/GenBank/DDBJ whole genome shotgun (WGS) entry which is preliminary data.</text>
</comment>
<organism evidence="9 10">
    <name type="scientific">Batillaria attramentaria</name>
    <dbReference type="NCBI Taxonomy" id="370345"/>
    <lineage>
        <taxon>Eukaryota</taxon>
        <taxon>Metazoa</taxon>
        <taxon>Spiralia</taxon>
        <taxon>Lophotrochozoa</taxon>
        <taxon>Mollusca</taxon>
        <taxon>Gastropoda</taxon>
        <taxon>Caenogastropoda</taxon>
        <taxon>Sorbeoconcha</taxon>
        <taxon>Cerithioidea</taxon>
        <taxon>Batillariidae</taxon>
        <taxon>Batillaria</taxon>
    </lineage>
</organism>
<feature type="region of interest" description="Disordered" evidence="6">
    <location>
        <begin position="1"/>
        <end position="33"/>
    </location>
</feature>
<dbReference type="PROSITE" id="PS00518">
    <property type="entry name" value="ZF_RING_1"/>
    <property type="match status" value="1"/>
</dbReference>
<evidence type="ECO:0000259" key="8">
    <source>
        <dbReference type="PROSITE" id="PS50119"/>
    </source>
</evidence>
<evidence type="ECO:0000256" key="1">
    <source>
        <dbReference type="ARBA" id="ARBA00022723"/>
    </source>
</evidence>
<feature type="domain" description="B box-type" evidence="8">
    <location>
        <begin position="122"/>
        <end position="164"/>
    </location>
</feature>
<keyword evidence="10" id="KW-1185">Reference proteome</keyword>
<dbReference type="InterPro" id="IPR018957">
    <property type="entry name" value="Znf_C3HC4_RING-type"/>
</dbReference>
<evidence type="ECO:0000256" key="2">
    <source>
        <dbReference type="ARBA" id="ARBA00022771"/>
    </source>
</evidence>
<dbReference type="GO" id="GO:0008270">
    <property type="term" value="F:zinc ion binding"/>
    <property type="evidence" value="ECO:0007669"/>
    <property type="project" value="UniProtKB-KW"/>
</dbReference>
<dbReference type="PANTHER" id="PTHR25462:SF296">
    <property type="entry name" value="MEIOTIC P26, ISOFORM F"/>
    <property type="match status" value="1"/>
</dbReference>
<feature type="domain" description="RING-type" evidence="7">
    <location>
        <begin position="40"/>
        <end position="82"/>
    </location>
</feature>
<dbReference type="Proteomes" id="UP001519460">
    <property type="component" value="Unassembled WGS sequence"/>
</dbReference>
<dbReference type="EMBL" id="JACVVK020000647">
    <property type="protein sequence ID" value="KAK7460734.1"/>
    <property type="molecule type" value="Genomic_DNA"/>
</dbReference>
<evidence type="ECO:0000256" key="3">
    <source>
        <dbReference type="ARBA" id="ARBA00022833"/>
    </source>
</evidence>
<accession>A0ABD0J4W9</accession>
<gene>
    <name evidence="9" type="ORF">BaRGS_00038849</name>
</gene>
<dbReference type="InterPro" id="IPR000315">
    <property type="entry name" value="Znf_B-box"/>
</dbReference>
<dbReference type="CDD" id="cd19756">
    <property type="entry name" value="Bbox2"/>
    <property type="match status" value="1"/>
</dbReference>
<dbReference type="InterPro" id="IPR017907">
    <property type="entry name" value="Znf_RING_CS"/>
</dbReference>
<dbReference type="PROSITE" id="PS50089">
    <property type="entry name" value="ZF_RING_2"/>
    <property type="match status" value="1"/>
</dbReference>
<dbReference type="SUPFAM" id="SSF57850">
    <property type="entry name" value="RING/U-box"/>
    <property type="match status" value="1"/>
</dbReference>